<reference evidence="1 2" key="1">
    <citation type="journal article" date="2019" name="BMC Genomics">
        <title>New insights from Opisthorchis felineus genome: update on genomics of the epidemiologically important liver flukes.</title>
        <authorList>
            <person name="Ershov N.I."/>
            <person name="Mordvinov V.A."/>
            <person name="Prokhortchouk E.B."/>
            <person name="Pakharukova M.Y."/>
            <person name="Gunbin K.V."/>
            <person name="Ustyantsev K."/>
            <person name="Genaev M.A."/>
            <person name="Blinov A.G."/>
            <person name="Mazur A."/>
            <person name="Boulygina E."/>
            <person name="Tsygankova S."/>
            <person name="Khrameeva E."/>
            <person name="Chekanov N."/>
            <person name="Fan G."/>
            <person name="Xiao A."/>
            <person name="Zhang H."/>
            <person name="Xu X."/>
            <person name="Yang H."/>
            <person name="Solovyev V."/>
            <person name="Lee S.M."/>
            <person name="Liu X."/>
            <person name="Afonnikov D.A."/>
            <person name="Skryabin K.G."/>
        </authorList>
    </citation>
    <scope>NUCLEOTIDE SEQUENCE [LARGE SCALE GENOMIC DNA]</scope>
    <source>
        <strain evidence="1">AK-0245</strain>
        <tissue evidence="1">Whole organism</tissue>
    </source>
</reference>
<protein>
    <submittedName>
        <fullName evidence="1">Uncharacterized protein</fullName>
    </submittedName>
</protein>
<dbReference type="Proteomes" id="UP000308267">
    <property type="component" value="Unassembled WGS sequence"/>
</dbReference>
<dbReference type="EMBL" id="SJOL01009849">
    <property type="protein sequence ID" value="TGZ55279.1"/>
    <property type="molecule type" value="Genomic_DNA"/>
</dbReference>
<gene>
    <name evidence="1" type="ORF">CRM22_010450</name>
</gene>
<accession>A0A4S2L422</accession>
<sequence length="146" mass="16687">MELRFYRIMHMLEATWAVILATFVVAFQSTHLPSSSFVNSVLLFQLLRSPLKSLQTGFYFALSIESNQGLCLDCPTWNVYIHEHMVQISFNVILSVSGSFEVYRLFPDYFCIFLVVRGFPSSIPVIPFLSLFLSLNNHLLLSPVSL</sequence>
<proteinExistence type="predicted"/>
<dbReference type="AlphaFoldDB" id="A0A4S2L422"/>
<name>A0A4S2L422_OPIFE</name>
<evidence type="ECO:0000313" key="1">
    <source>
        <dbReference type="EMBL" id="TGZ55279.1"/>
    </source>
</evidence>
<comment type="caution">
    <text evidence="1">The sequence shown here is derived from an EMBL/GenBank/DDBJ whole genome shotgun (WGS) entry which is preliminary data.</text>
</comment>
<organism evidence="1 2">
    <name type="scientific">Opisthorchis felineus</name>
    <dbReference type="NCBI Taxonomy" id="147828"/>
    <lineage>
        <taxon>Eukaryota</taxon>
        <taxon>Metazoa</taxon>
        <taxon>Spiralia</taxon>
        <taxon>Lophotrochozoa</taxon>
        <taxon>Platyhelminthes</taxon>
        <taxon>Trematoda</taxon>
        <taxon>Digenea</taxon>
        <taxon>Opisthorchiida</taxon>
        <taxon>Opisthorchiata</taxon>
        <taxon>Opisthorchiidae</taxon>
        <taxon>Opisthorchis</taxon>
    </lineage>
</organism>
<evidence type="ECO:0000313" key="2">
    <source>
        <dbReference type="Proteomes" id="UP000308267"/>
    </source>
</evidence>
<keyword evidence="2" id="KW-1185">Reference proteome</keyword>